<keyword evidence="2" id="KW-1133">Transmembrane helix</keyword>
<keyword evidence="2" id="KW-0472">Membrane</keyword>
<evidence type="ECO:0000313" key="3">
    <source>
        <dbReference type="EMBL" id="MED6124554.1"/>
    </source>
</evidence>
<feature type="compositionally biased region" description="Basic and acidic residues" evidence="1">
    <location>
        <begin position="1"/>
        <end position="14"/>
    </location>
</feature>
<keyword evidence="2" id="KW-0812">Transmembrane</keyword>
<accession>A0ABU6RKT0</accession>
<keyword evidence="4" id="KW-1185">Reference proteome</keyword>
<reference evidence="3 4" key="1">
    <citation type="journal article" date="2023" name="Plants (Basel)">
        <title>Bridging the Gap: Combining Genomics and Transcriptomics Approaches to Understand Stylosanthes scabra, an Orphan Legume from the Brazilian Caatinga.</title>
        <authorList>
            <person name="Ferreira-Neto J.R.C."/>
            <person name="da Silva M.D."/>
            <person name="Binneck E."/>
            <person name="de Melo N.F."/>
            <person name="da Silva R.H."/>
            <person name="de Melo A.L.T.M."/>
            <person name="Pandolfi V."/>
            <person name="Bustamante F.O."/>
            <person name="Brasileiro-Vidal A.C."/>
            <person name="Benko-Iseppon A.M."/>
        </authorList>
    </citation>
    <scope>NUCLEOTIDE SEQUENCE [LARGE SCALE GENOMIC DNA]</scope>
    <source>
        <tissue evidence="3">Leaves</tissue>
    </source>
</reference>
<evidence type="ECO:0000256" key="2">
    <source>
        <dbReference type="SAM" id="Phobius"/>
    </source>
</evidence>
<proteinExistence type="predicted"/>
<dbReference type="EMBL" id="JASCZI010030731">
    <property type="protein sequence ID" value="MED6124554.1"/>
    <property type="molecule type" value="Genomic_DNA"/>
</dbReference>
<dbReference type="Proteomes" id="UP001341840">
    <property type="component" value="Unassembled WGS sequence"/>
</dbReference>
<organism evidence="3 4">
    <name type="scientific">Stylosanthes scabra</name>
    <dbReference type="NCBI Taxonomy" id="79078"/>
    <lineage>
        <taxon>Eukaryota</taxon>
        <taxon>Viridiplantae</taxon>
        <taxon>Streptophyta</taxon>
        <taxon>Embryophyta</taxon>
        <taxon>Tracheophyta</taxon>
        <taxon>Spermatophyta</taxon>
        <taxon>Magnoliopsida</taxon>
        <taxon>eudicotyledons</taxon>
        <taxon>Gunneridae</taxon>
        <taxon>Pentapetalae</taxon>
        <taxon>rosids</taxon>
        <taxon>fabids</taxon>
        <taxon>Fabales</taxon>
        <taxon>Fabaceae</taxon>
        <taxon>Papilionoideae</taxon>
        <taxon>50 kb inversion clade</taxon>
        <taxon>dalbergioids sensu lato</taxon>
        <taxon>Dalbergieae</taxon>
        <taxon>Pterocarpus clade</taxon>
        <taxon>Stylosanthes</taxon>
    </lineage>
</organism>
<comment type="caution">
    <text evidence="3">The sequence shown here is derived from an EMBL/GenBank/DDBJ whole genome shotgun (WGS) entry which is preliminary data.</text>
</comment>
<feature type="region of interest" description="Disordered" evidence="1">
    <location>
        <begin position="1"/>
        <end position="77"/>
    </location>
</feature>
<name>A0ABU6RKT0_9FABA</name>
<sequence length="197" mass="21510">MFERLGRIFGKDRATGSAAVSGFDTEEQLGEEPDDEEPTMDDYFMSSKPTATGPADTLGNAGQGTASSVDRAASTRRITGKKRKQADILERMADEVHESTAAQREHVQILANAISGKNDEVKMGEKLAELGFADHDAIQVVCLCYHALLHGLSQDLDDDINVEHMKNAGSFVPWVVGMLRILVVFLPAVILFHHNSE</sequence>
<protein>
    <submittedName>
        <fullName evidence="3">Uncharacterized protein</fullName>
    </submittedName>
</protein>
<evidence type="ECO:0000313" key="4">
    <source>
        <dbReference type="Proteomes" id="UP001341840"/>
    </source>
</evidence>
<gene>
    <name evidence="3" type="ORF">PIB30_059956</name>
</gene>
<evidence type="ECO:0000256" key="1">
    <source>
        <dbReference type="SAM" id="MobiDB-lite"/>
    </source>
</evidence>
<feature type="transmembrane region" description="Helical" evidence="2">
    <location>
        <begin position="171"/>
        <end position="192"/>
    </location>
</feature>
<feature type="compositionally biased region" description="Acidic residues" evidence="1">
    <location>
        <begin position="24"/>
        <end position="40"/>
    </location>
</feature>